<gene>
    <name evidence="2" type="ORF">CHH61_15680</name>
    <name evidence="1" type="ORF">CHH72_12070</name>
</gene>
<dbReference type="Proteomes" id="UP000216207">
    <property type="component" value="Unassembled WGS sequence"/>
</dbReference>
<dbReference type="Proteomes" id="UP000216133">
    <property type="component" value="Unassembled WGS sequence"/>
</dbReference>
<dbReference type="GeneID" id="86927920"/>
<proteinExistence type="predicted"/>
<dbReference type="AlphaFoldDB" id="A0A268NYP7"/>
<evidence type="ECO:0000313" key="4">
    <source>
        <dbReference type="Proteomes" id="UP000216207"/>
    </source>
</evidence>
<dbReference type="InterPro" id="IPR020139">
    <property type="entry name" value="DUF2642"/>
</dbReference>
<name>A0A268NYP7_SHOCL</name>
<evidence type="ECO:0000313" key="2">
    <source>
        <dbReference type="EMBL" id="PAF25028.1"/>
    </source>
</evidence>
<evidence type="ECO:0000313" key="3">
    <source>
        <dbReference type="Proteomes" id="UP000216133"/>
    </source>
</evidence>
<sequence length="83" mass="9352">MSNKAEWQLHDPYVYGMLAKQIGTMIGVQTTRGALRGILKAVQPDHLVVEMGGTPFYVRSQQIIWVHPAKVHQAKAQQVKQKN</sequence>
<reference evidence="3 4" key="1">
    <citation type="submission" date="2017-07" db="EMBL/GenBank/DDBJ databases">
        <title>Isolation and whole genome analysis of endospore-forming bacteria from heroin.</title>
        <authorList>
            <person name="Kalinowski J."/>
            <person name="Ahrens B."/>
            <person name="Al-Dilaimi A."/>
            <person name="Winkler A."/>
            <person name="Wibberg D."/>
            <person name="Schleenbecker U."/>
            <person name="Ruckert C."/>
            <person name="Wolfel R."/>
            <person name="Grass G."/>
        </authorList>
    </citation>
    <scope>NUCLEOTIDE SEQUENCE [LARGE SCALE GENOMIC DNA]</scope>
    <source>
        <strain evidence="2 3">7523-2</strain>
        <strain evidence="1 4">7539</strain>
    </source>
</reference>
<organism evidence="1 4">
    <name type="scientific">Shouchella clausii</name>
    <name type="common">Alkalihalobacillus clausii</name>
    <dbReference type="NCBI Taxonomy" id="79880"/>
    <lineage>
        <taxon>Bacteria</taxon>
        <taxon>Bacillati</taxon>
        <taxon>Bacillota</taxon>
        <taxon>Bacilli</taxon>
        <taxon>Bacillales</taxon>
        <taxon>Bacillaceae</taxon>
        <taxon>Shouchella</taxon>
    </lineage>
</organism>
<dbReference type="Pfam" id="PF10842">
    <property type="entry name" value="DUF2642"/>
    <property type="match status" value="1"/>
</dbReference>
<accession>A0A268NYP7</accession>
<evidence type="ECO:0000313" key="1">
    <source>
        <dbReference type="EMBL" id="PAE88623.1"/>
    </source>
</evidence>
<comment type="caution">
    <text evidence="1">The sequence shown here is derived from an EMBL/GenBank/DDBJ whole genome shotgun (WGS) entry which is preliminary data.</text>
</comment>
<protein>
    <submittedName>
        <fullName evidence="1">DUF2642 domain-containing protein</fullName>
    </submittedName>
</protein>
<dbReference type="EMBL" id="NPBS01000082">
    <property type="protein sequence ID" value="PAF25028.1"/>
    <property type="molecule type" value="Genomic_DNA"/>
</dbReference>
<dbReference type="RefSeq" id="WP_063609122.1">
    <property type="nucleotide sequence ID" value="NZ_BOQS01000001.1"/>
</dbReference>
<dbReference type="EMBL" id="NPCC01000014">
    <property type="protein sequence ID" value="PAE88623.1"/>
    <property type="molecule type" value="Genomic_DNA"/>
</dbReference>